<feature type="region of interest" description="Disordered" evidence="1">
    <location>
        <begin position="64"/>
        <end position="86"/>
    </location>
</feature>
<evidence type="ECO:0000313" key="3">
    <source>
        <dbReference type="EMBL" id="RFZ41423.1"/>
    </source>
</evidence>
<protein>
    <recommendedName>
        <fullName evidence="5">Secreted protein antigen</fullName>
    </recommendedName>
</protein>
<keyword evidence="2" id="KW-0732">Signal</keyword>
<reference evidence="3 4" key="1">
    <citation type="journal article" date="2018" name="Sci. Rep.">
        <title>Extensive genomic diversity among Mycobacterium marinum strains revealed by whole genome sequencing.</title>
        <authorList>
            <person name="Das S."/>
            <person name="Pettersson B.M."/>
            <person name="Behra P.R."/>
            <person name="Mallick A."/>
            <person name="Cheramie M."/>
            <person name="Ramesh M."/>
            <person name="Shirreff L."/>
            <person name="DuCote T."/>
            <person name="Dasgupta S."/>
            <person name="Ennis D.G."/>
            <person name="Kirsebom L.A."/>
        </authorList>
    </citation>
    <scope>NUCLEOTIDE SEQUENCE [LARGE SCALE GENOMIC DNA]</scope>
    <source>
        <strain evidence="3 4">Davis1</strain>
    </source>
</reference>
<accession>A0A3E2MWB2</accession>
<proteinExistence type="predicted"/>
<evidence type="ECO:0000256" key="2">
    <source>
        <dbReference type="SAM" id="SignalP"/>
    </source>
</evidence>
<feature type="signal peptide" evidence="2">
    <location>
        <begin position="1"/>
        <end position="30"/>
    </location>
</feature>
<name>A0A3E2MWB2_MYCMR</name>
<comment type="caution">
    <text evidence="3">The sequence shown here is derived from an EMBL/GenBank/DDBJ whole genome shotgun (WGS) entry which is preliminary data.</text>
</comment>
<organism evidence="3 4">
    <name type="scientific">Mycobacterium marinum</name>
    <dbReference type="NCBI Taxonomy" id="1781"/>
    <lineage>
        <taxon>Bacteria</taxon>
        <taxon>Bacillati</taxon>
        <taxon>Actinomycetota</taxon>
        <taxon>Actinomycetes</taxon>
        <taxon>Mycobacteriales</taxon>
        <taxon>Mycobacteriaceae</taxon>
        <taxon>Mycobacterium</taxon>
        <taxon>Mycobacterium ulcerans group</taxon>
    </lineage>
</organism>
<dbReference type="EMBL" id="PEDF01000080">
    <property type="protein sequence ID" value="RFZ41423.1"/>
    <property type="molecule type" value="Genomic_DNA"/>
</dbReference>
<dbReference type="Proteomes" id="UP000257451">
    <property type="component" value="Unassembled WGS sequence"/>
</dbReference>
<sequence precursor="true">MRRLTASIGMLLLALAASGYGLSGAPQVQAAPPGCLYQSPNWYDPCSGVPPWVQQNGTNWSPVDGRPGMWGPHGYTPVTQQPTPGQCTDYRAACPSS</sequence>
<feature type="compositionally biased region" description="Polar residues" evidence="1">
    <location>
        <begin position="77"/>
        <end position="86"/>
    </location>
</feature>
<dbReference type="RefSeq" id="WP_012395472.1">
    <property type="nucleotide sequence ID" value="NZ_BQLC01000096.1"/>
</dbReference>
<gene>
    <name evidence="3" type="ORF">DAVIS_02692</name>
</gene>
<evidence type="ECO:0000256" key="1">
    <source>
        <dbReference type="SAM" id="MobiDB-lite"/>
    </source>
</evidence>
<feature type="chain" id="PRO_5017738069" description="Secreted protein antigen" evidence="2">
    <location>
        <begin position="31"/>
        <end position="97"/>
    </location>
</feature>
<evidence type="ECO:0008006" key="5">
    <source>
        <dbReference type="Google" id="ProtNLM"/>
    </source>
</evidence>
<dbReference type="AlphaFoldDB" id="A0A3E2MWB2"/>
<evidence type="ECO:0000313" key="4">
    <source>
        <dbReference type="Proteomes" id="UP000257451"/>
    </source>
</evidence>